<proteinExistence type="predicted"/>
<reference evidence="1" key="1">
    <citation type="journal article" date="2021" name="Proc. Natl. Acad. Sci. U.S.A.">
        <title>A Catalog of Tens of Thousands of Viruses from Human Metagenomes Reveals Hidden Associations with Chronic Diseases.</title>
        <authorList>
            <person name="Tisza M.J."/>
            <person name="Buck C.B."/>
        </authorList>
    </citation>
    <scope>NUCLEOTIDE SEQUENCE</scope>
    <source>
        <strain evidence="1">Ctquf9</strain>
    </source>
</reference>
<accession>A0A8S5M3S6</accession>
<sequence>MKFIPHDYQKYAVEYIESHPIAAVLLDMGLG</sequence>
<dbReference type="EMBL" id="BK014815">
    <property type="protein sequence ID" value="DAD76969.1"/>
    <property type="molecule type" value="Genomic_DNA"/>
</dbReference>
<organism evidence="1">
    <name type="scientific">Siphoviridae sp. ctquf9</name>
    <dbReference type="NCBI Taxonomy" id="2826470"/>
    <lineage>
        <taxon>Viruses</taxon>
        <taxon>Duplodnaviria</taxon>
        <taxon>Heunggongvirae</taxon>
        <taxon>Uroviricota</taxon>
        <taxon>Caudoviricetes</taxon>
    </lineage>
</organism>
<name>A0A8S5M3S6_9CAUD</name>
<evidence type="ECO:0000313" key="1">
    <source>
        <dbReference type="EMBL" id="DAD76969.1"/>
    </source>
</evidence>
<protein>
    <submittedName>
        <fullName evidence="1">Uncharacterized protein</fullName>
    </submittedName>
</protein>